<proteinExistence type="inferred from homology"/>
<dbReference type="PANTHER" id="PTHR13391">
    <property type="entry name" value="MITOCHONDRIAL DISTRIBUTION REGULATOR MISATO"/>
    <property type="match status" value="1"/>
</dbReference>
<dbReference type="GO" id="GO:0005739">
    <property type="term" value="C:mitochondrion"/>
    <property type="evidence" value="ECO:0007669"/>
    <property type="project" value="UniProtKB-SubCell"/>
</dbReference>
<dbReference type="SUPFAM" id="SSF52490">
    <property type="entry name" value="Tubulin nucleotide-binding domain-like"/>
    <property type="match status" value="1"/>
</dbReference>
<dbReference type="EMBL" id="JARKIF010000003">
    <property type="protein sequence ID" value="KAJ7644693.1"/>
    <property type="molecule type" value="Genomic_DNA"/>
</dbReference>
<feature type="compositionally biased region" description="Acidic residues" evidence="5">
    <location>
        <begin position="501"/>
        <end position="511"/>
    </location>
</feature>
<evidence type="ECO:0000313" key="9">
    <source>
        <dbReference type="Proteomes" id="UP001221142"/>
    </source>
</evidence>
<reference evidence="8" key="1">
    <citation type="submission" date="2023-03" db="EMBL/GenBank/DDBJ databases">
        <title>Massive genome expansion in bonnet fungi (Mycena s.s.) driven by repeated elements and novel gene families across ecological guilds.</title>
        <authorList>
            <consortium name="Lawrence Berkeley National Laboratory"/>
            <person name="Harder C.B."/>
            <person name="Miyauchi S."/>
            <person name="Viragh M."/>
            <person name="Kuo A."/>
            <person name="Thoen E."/>
            <person name="Andreopoulos B."/>
            <person name="Lu D."/>
            <person name="Skrede I."/>
            <person name="Drula E."/>
            <person name="Henrissat B."/>
            <person name="Morin E."/>
            <person name="Kohler A."/>
            <person name="Barry K."/>
            <person name="LaButti K."/>
            <person name="Morin E."/>
            <person name="Salamov A."/>
            <person name="Lipzen A."/>
            <person name="Mereny Z."/>
            <person name="Hegedus B."/>
            <person name="Baldrian P."/>
            <person name="Stursova M."/>
            <person name="Weitz H."/>
            <person name="Taylor A."/>
            <person name="Grigoriev I.V."/>
            <person name="Nagy L.G."/>
            <person name="Martin F."/>
            <person name="Kauserud H."/>
        </authorList>
    </citation>
    <scope>NUCLEOTIDE SEQUENCE</scope>
    <source>
        <strain evidence="8">9284</strain>
    </source>
</reference>
<name>A0AAD7CC08_9AGAR</name>
<evidence type="ECO:0000256" key="3">
    <source>
        <dbReference type="ARBA" id="ARBA00008507"/>
    </source>
</evidence>
<keyword evidence="4" id="KW-0496">Mitochondrion</keyword>
<dbReference type="Pfam" id="PF10644">
    <property type="entry name" value="Misat_Tub_SegII"/>
    <property type="match status" value="1"/>
</dbReference>
<feature type="region of interest" description="Disordered" evidence="5">
    <location>
        <begin position="489"/>
        <end position="511"/>
    </location>
</feature>
<comment type="function">
    <text evidence="1">Involved in the partitioning of the mitochondrial organelle and mitochondrial DNA (mtDNA) inheritance.</text>
</comment>
<evidence type="ECO:0000313" key="8">
    <source>
        <dbReference type="EMBL" id="KAJ7644693.1"/>
    </source>
</evidence>
<evidence type="ECO:0000259" key="7">
    <source>
        <dbReference type="Pfam" id="PF14881"/>
    </source>
</evidence>
<dbReference type="PANTHER" id="PTHR13391:SF0">
    <property type="entry name" value="PROTEIN MISATO HOMOLOG 1"/>
    <property type="match status" value="1"/>
</dbReference>
<dbReference type="Gene3D" id="3.40.50.1440">
    <property type="entry name" value="Tubulin/FtsZ, GTPase domain"/>
    <property type="match status" value="1"/>
</dbReference>
<dbReference type="InterPro" id="IPR049942">
    <property type="entry name" value="DML1/Misato"/>
</dbReference>
<comment type="similarity">
    <text evidence="3">Belongs to the misato family.</text>
</comment>
<keyword evidence="9" id="KW-1185">Reference proteome</keyword>
<dbReference type="GO" id="GO:0007005">
    <property type="term" value="P:mitochondrion organization"/>
    <property type="evidence" value="ECO:0007669"/>
    <property type="project" value="InterPro"/>
</dbReference>
<dbReference type="InterPro" id="IPR019605">
    <property type="entry name" value="Misato_II_tubulin-like"/>
</dbReference>
<feature type="domain" description="DML1/Misato tubulin" evidence="7">
    <location>
        <begin position="123"/>
        <end position="309"/>
    </location>
</feature>
<evidence type="ECO:0000259" key="6">
    <source>
        <dbReference type="Pfam" id="PF10644"/>
    </source>
</evidence>
<evidence type="ECO:0000256" key="2">
    <source>
        <dbReference type="ARBA" id="ARBA00004173"/>
    </source>
</evidence>
<feature type="domain" description="Misato Segment II tubulin-like" evidence="6">
    <location>
        <begin position="2"/>
        <end position="111"/>
    </location>
</feature>
<sequence length="511" mass="57009">MKEILYIQAGTQANYTGTHFWNTQESYFTYGDEPDSEVCHDVSFREGLNPKGEATFCPRLLAFDHKANFGALSPALYGDDSVTEKTGLWPDDPVQYKQEPARQSRYQIEMDKLDIDTTDAAAIDVQDVRYWSDFNRLFYHPRTIQRLPDVPDWEDVEGNWSASRDAFTRFDEDTGLMEGPVRLFLEECETIQGIQLVQDTATFGSFINSVLTALRDDFDKVPVLAWPLLSDAAPSGTLDTKRGTRKTINDALVLRGLSELASINIPVQHPTTWPDEVLHNSRLDANRTHAYHTSAILSAHIETATLPLRSNGAKDVISSFVRSPITSPFAELDGIFPSMGTLDLERQIYSLSASKNNSLPRSVFGRRDVTRGFSLAEIKSYDEWRTDNNFMASTIHAGAYPLPTSFPTFFRPETGGDPDVSNPTLSLYRPPSTKVLSSITTSSGSARMLGEYARFVQDCKRRKMPVGTTGLDGDEMGELENDLWTLCDNAGGEEGYGGETETAEEYGEDEE</sequence>
<gene>
    <name evidence="8" type="ORF">FB45DRAFT_1053382</name>
</gene>
<dbReference type="AlphaFoldDB" id="A0AAD7CC08"/>
<comment type="caution">
    <text evidence="8">The sequence shown here is derived from an EMBL/GenBank/DDBJ whole genome shotgun (WGS) entry which is preliminary data.</text>
</comment>
<evidence type="ECO:0000256" key="4">
    <source>
        <dbReference type="ARBA" id="ARBA00023128"/>
    </source>
</evidence>
<evidence type="ECO:0000256" key="5">
    <source>
        <dbReference type="SAM" id="MobiDB-lite"/>
    </source>
</evidence>
<dbReference type="InterPro" id="IPR029209">
    <property type="entry name" value="DML1/Misato_tubulin"/>
</dbReference>
<accession>A0AAD7CC08</accession>
<dbReference type="InterPro" id="IPR036525">
    <property type="entry name" value="Tubulin/FtsZ_GTPase_sf"/>
</dbReference>
<protein>
    <submittedName>
        <fullName evidence="8">Misato segment II tubulin-like domain-containing protein</fullName>
    </submittedName>
</protein>
<organism evidence="8 9">
    <name type="scientific">Roridomyces roridus</name>
    <dbReference type="NCBI Taxonomy" id="1738132"/>
    <lineage>
        <taxon>Eukaryota</taxon>
        <taxon>Fungi</taxon>
        <taxon>Dikarya</taxon>
        <taxon>Basidiomycota</taxon>
        <taxon>Agaricomycotina</taxon>
        <taxon>Agaricomycetes</taxon>
        <taxon>Agaricomycetidae</taxon>
        <taxon>Agaricales</taxon>
        <taxon>Marasmiineae</taxon>
        <taxon>Mycenaceae</taxon>
        <taxon>Roridomyces</taxon>
    </lineage>
</organism>
<evidence type="ECO:0000256" key="1">
    <source>
        <dbReference type="ARBA" id="ARBA00003757"/>
    </source>
</evidence>
<dbReference type="Proteomes" id="UP001221142">
    <property type="component" value="Unassembled WGS sequence"/>
</dbReference>
<dbReference type="Pfam" id="PF14881">
    <property type="entry name" value="Tubulin_3"/>
    <property type="match status" value="1"/>
</dbReference>
<comment type="subcellular location">
    <subcellularLocation>
        <location evidence="2">Mitochondrion</location>
    </subcellularLocation>
</comment>